<dbReference type="AlphaFoldDB" id="A0A844NYQ1"/>
<organism evidence="2 3">
    <name type="scientific">Aliivibrio fischeri</name>
    <name type="common">Vibrio fischeri</name>
    <dbReference type="NCBI Taxonomy" id="668"/>
    <lineage>
        <taxon>Bacteria</taxon>
        <taxon>Pseudomonadati</taxon>
        <taxon>Pseudomonadota</taxon>
        <taxon>Gammaproteobacteria</taxon>
        <taxon>Vibrionales</taxon>
        <taxon>Vibrionaceae</taxon>
        <taxon>Aliivibrio</taxon>
    </lineage>
</organism>
<comment type="caution">
    <text evidence="2">The sequence shown here is derived from an EMBL/GenBank/DDBJ whole genome shotgun (WGS) entry which is preliminary data.</text>
</comment>
<evidence type="ECO:0000259" key="1">
    <source>
        <dbReference type="SMART" id="SM00901"/>
    </source>
</evidence>
<sequence length="274" mass="31825">MSLNQIKEIRIESWKDFKNLLDHRNFRQWIYRGQSDSRWNLESSLYRSITESKKIRGAAGKGTLDINKKRDEEIMLSRFKSSAHLYLSHLPKQNDTFSWLALMQHHGAPTRLLDFSFSAYIALYFALEAGGEDAAVYCVNHNALKQLDEEHFGESRKLVYQRALNQFNNEDQVCLFAFEPEFSNHRLMAQQGLFVASNSIEFTHEQALSEYELKGNEVFKIIIPKELRYEGVRMLHQMNITSGTIYPGLDGFCRSLYQLPIFDSKLQGRVGLEP</sequence>
<dbReference type="Proteomes" id="UP000448038">
    <property type="component" value="Unassembled WGS sequence"/>
</dbReference>
<proteinExistence type="predicted"/>
<gene>
    <name evidence="2" type="ORF">GNP88_03620</name>
</gene>
<protein>
    <submittedName>
        <fullName evidence="2">FRG domain-containing protein</fullName>
    </submittedName>
</protein>
<name>A0A844NYQ1_ALIFS</name>
<evidence type="ECO:0000313" key="3">
    <source>
        <dbReference type="Proteomes" id="UP000448038"/>
    </source>
</evidence>
<dbReference type="RefSeq" id="WP_155655327.1">
    <property type="nucleotide sequence ID" value="NZ_WOBN01000007.1"/>
</dbReference>
<reference evidence="2 3" key="1">
    <citation type="submission" date="2019-11" db="EMBL/GenBank/DDBJ databases">
        <title>Using colonization assays and comparative genomics to discover symbiosis behaviors and factors in Vibrio fischeri.</title>
        <authorList>
            <person name="Bongrand C."/>
            <person name="Moriano-Gutierrez S."/>
            <person name="Arevalo P."/>
            <person name="Mcfall-Ngai M."/>
            <person name="Visick K."/>
            <person name="Polz M.F."/>
            <person name="Ruby E.G."/>
        </authorList>
    </citation>
    <scope>NUCLEOTIDE SEQUENCE [LARGE SCALE GENOMIC DNA]</scope>
    <source>
        <strain evidence="3">emors.4.1</strain>
    </source>
</reference>
<feature type="domain" description="FRG" evidence="1">
    <location>
        <begin position="25"/>
        <end position="137"/>
    </location>
</feature>
<dbReference type="Pfam" id="PF08867">
    <property type="entry name" value="FRG"/>
    <property type="match status" value="1"/>
</dbReference>
<dbReference type="SMART" id="SM00901">
    <property type="entry name" value="FRG"/>
    <property type="match status" value="1"/>
</dbReference>
<dbReference type="EMBL" id="WOBN01000007">
    <property type="protein sequence ID" value="MUK48274.1"/>
    <property type="molecule type" value="Genomic_DNA"/>
</dbReference>
<evidence type="ECO:0000313" key="2">
    <source>
        <dbReference type="EMBL" id="MUK48274.1"/>
    </source>
</evidence>
<dbReference type="InterPro" id="IPR014966">
    <property type="entry name" value="FRG-dom"/>
</dbReference>
<accession>A0A844NYQ1</accession>